<proteinExistence type="predicted"/>
<keyword evidence="2" id="KW-0378">Hydrolase</keyword>
<organism evidence="4 5">
    <name type="scientific">Caballeronia novacaledonica</name>
    <dbReference type="NCBI Taxonomy" id="1544861"/>
    <lineage>
        <taxon>Bacteria</taxon>
        <taxon>Pseudomonadati</taxon>
        <taxon>Pseudomonadota</taxon>
        <taxon>Betaproteobacteria</taxon>
        <taxon>Burkholderiales</taxon>
        <taxon>Burkholderiaceae</taxon>
        <taxon>Caballeronia</taxon>
    </lineage>
</organism>
<dbReference type="InterPro" id="IPR016191">
    <property type="entry name" value="Ribonuclease/ribotoxin"/>
</dbReference>
<keyword evidence="1" id="KW-0540">Nuclease</keyword>
<dbReference type="GO" id="GO:0003723">
    <property type="term" value="F:RNA binding"/>
    <property type="evidence" value="ECO:0007669"/>
    <property type="project" value="InterPro"/>
</dbReference>
<sequence length="168" mass="18294">MQREGSRLVTRARGLSFFVALSVLLGACGKNEPRSGGQEPVASASSAPVSSAAPIRAAQERQPDATGGQERDGLATVHIAQLPRQAVATLRLIETGGPFPYEKDGVVFGNRERLLPRHARGYYHEYTVPTPRARDRGARRIVCGGPKKQVGDCYYTDDHYATFKRIAD</sequence>
<evidence type="ECO:0000313" key="5">
    <source>
        <dbReference type="Proteomes" id="UP000238169"/>
    </source>
</evidence>
<feature type="compositionally biased region" description="Low complexity" evidence="3">
    <location>
        <begin position="40"/>
        <end position="54"/>
    </location>
</feature>
<dbReference type="SUPFAM" id="SSF53933">
    <property type="entry name" value="Microbial ribonucleases"/>
    <property type="match status" value="1"/>
</dbReference>
<dbReference type="PROSITE" id="PS51257">
    <property type="entry name" value="PROKAR_LIPOPROTEIN"/>
    <property type="match status" value="1"/>
</dbReference>
<protein>
    <submittedName>
        <fullName evidence="4">Ribonuclease</fullName>
    </submittedName>
</protein>
<evidence type="ECO:0000313" key="4">
    <source>
        <dbReference type="EMBL" id="SPB17314.1"/>
    </source>
</evidence>
<evidence type="ECO:0000256" key="3">
    <source>
        <dbReference type="SAM" id="MobiDB-lite"/>
    </source>
</evidence>
<accession>A0A2U3IAT3</accession>
<evidence type="ECO:0000256" key="2">
    <source>
        <dbReference type="ARBA" id="ARBA00022801"/>
    </source>
</evidence>
<dbReference type="CDD" id="cd00607">
    <property type="entry name" value="RNase_Sa"/>
    <property type="match status" value="1"/>
</dbReference>
<reference evidence="5" key="1">
    <citation type="submission" date="2018-01" db="EMBL/GenBank/DDBJ databases">
        <authorList>
            <person name="Peeters C."/>
        </authorList>
    </citation>
    <scope>NUCLEOTIDE SEQUENCE [LARGE SCALE GENOMIC DNA]</scope>
</reference>
<dbReference type="Pfam" id="PF00545">
    <property type="entry name" value="Ribonuclease"/>
    <property type="match status" value="1"/>
</dbReference>
<evidence type="ECO:0000256" key="1">
    <source>
        <dbReference type="ARBA" id="ARBA00022722"/>
    </source>
</evidence>
<dbReference type="InterPro" id="IPR000026">
    <property type="entry name" value="N1-like"/>
</dbReference>
<gene>
    <name evidence="4" type="ORF">NOV72_04518</name>
</gene>
<keyword evidence="5" id="KW-1185">Reference proteome</keyword>
<dbReference type="GO" id="GO:0004521">
    <property type="term" value="F:RNA endonuclease activity"/>
    <property type="evidence" value="ECO:0007669"/>
    <property type="project" value="InterPro"/>
</dbReference>
<name>A0A2U3IAT3_9BURK</name>
<dbReference type="GO" id="GO:0016787">
    <property type="term" value="F:hydrolase activity"/>
    <property type="evidence" value="ECO:0007669"/>
    <property type="project" value="UniProtKB-KW"/>
</dbReference>
<feature type="region of interest" description="Disordered" evidence="3">
    <location>
        <begin position="32"/>
        <end position="73"/>
    </location>
</feature>
<dbReference type="Proteomes" id="UP000238169">
    <property type="component" value="Unassembled WGS sequence"/>
</dbReference>
<dbReference type="AlphaFoldDB" id="A0A2U3IAT3"/>
<dbReference type="Gene3D" id="3.10.450.30">
    <property type="entry name" value="Microbial ribonucleases"/>
    <property type="match status" value="1"/>
</dbReference>
<dbReference type="EMBL" id="OGTP01000018">
    <property type="protein sequence ID" value="SPB17314.1"/>
    <property type="molecule type" value="Genomic_DNA"/>
</dbReference>
<feature type="compositionally biased region" description="Basic and acidic residues" evidence="3">
    <location>
        <begin position="58"/>
        <end position="73"/>
    </location>
</feature>